<reference evidence="2" key="1">
    <citation type="journal article" date="2022" name="Nat. Commun.">
        <title>Chromosome evolution and the genetic basis of agronomically important traits in greater yam.</title>
        <authorList>
            <person name="Bredeson J.V."/>
            <person name="Lyons J.B."/>
            <person name="Oniyinde I.O."/>
            <person name="Okereke N.R."/>
            <person name="Kolade O."/>
            <person name="Nnabue I."/>
            <person name="Nwadili C.O."/>
            <person name="Hribova E."/>
            <person name="Parker M."/>
            <person name="Nwogha J."/>
            <person name="Shu S."/>
            <person name="Carlson J."/>
            <person name="Kariba R."/>
            <person name="Muthemba S."/>
            <person name="Knop K."/>
            <person name="Barton G.J."/>
            <person name="Sherwood A.V."/>
            <person name="Lopez-Montes A."/>
            <person name="Asiedu R."/>
            <person name="Jamnadass R."/>
            <person name="Muchugi A."/>
            <person name="Goodstein D."/>
            <person name="Egesi C.N."/>
            <person name="Featherston J."/>
            <person name="Asfaw A."/>
            <person name="Simpson G.G."/>
            <person name="Dolezel J."/>
            <person name="Hendre P.S."/>
            <person name="Van Deynze A."/>
            <person name="Kumar P.L."/>
            <person name="Obidiegwu J.E."/>
            <person name="Bhattacharjee R."/>
            <person name="Rokhsar D.S."/>
        </authorList>
    </citation>
    <scope>NUCLEOTIDE SEQUENCE [LARGE SCALE GENOMIC DNA]</scope>
    <source>
        <strain evidence="2">cv. TDa95/00328</strain>
    </source>
</reference>
<organism evidence="1 2">
    <name type="scientific">Dioscorea alata</name>
    <name type="common">Purple yam</name>
    <dbReference type="NCBI Taxonomy" id="55571"/>
    <lineage>
        <taxon>Eukaryota</taxon>
        <taxon>Viridiplantae</taxon>
        <taxon>Streptophyta</taxon>
        <taxon>Embryophyta</taxon>
        <taxon>Tracheophyta</taxon>
        <taxon>Spermatophyta</taxon>
        <taxon>Magnoliopsida</taxon>
        <taxon>Liliopsida</taxon>
        <taxon>Dioscoreales</taxon>
        <taxon>Dioscoreaceae</taxon>
        <taxon>Dioscorea</taxon>
    </lineage>
</organism>
<evidence type="ECO:0000313" key="2">
    <source>
        <dbReference type="Proteomes" id="UP000827976"/>
    </source>
</evidence>
<dbReference type="EMBL" id="CM037015">
    <property type="protein sequence ID" value="KAH7684015.1"/>
    <property type="molecule type" value="Genomic_DNA"/>
</dbReference>
<sequence length="467" mass="52620">MMRRWCWFSSRISPSEHHLISLLQSCTTMRHSEQLHARIIRTGFDQNVFVLAKLLTFCADSDHHISTDYALSLFNHIQHPDTFIWNTVIRALAKARRTQDAFLLFRTMRRSGKSPDNFTFAFLLKLCGDIPAAALGAQLHGSVLMHGFQTHSFVRNNLVHMYGLFGDMSNAYQVFEEIPGADADTVLWNSLIDGHVHCGHYREALRVFERMQRSGFIPDDATIVVTLSACSELGALDYGTRIHARLSRSMLRDFVSVSNALIDMYAKCGEIDRAVDVFEGMKERNVVSWNSMILGLAMHGRAGQALGLFHRMRGKASPDGITFLGVLCACAHGGLVEEGKYYFESMTKDYGIKPMVQHYGCLVDLFGRVGFLMEGYELINGMQVKGNAVVWRALLAACRVHGEVELGELVQRNLQELEEHSSDYVLLSHVYAGAGQWNQVFRLREMMHGRGIKKPGPGNSLIREHMC</sequence>
<accession>A0ACB7W8Y6</accession>
<name>A0ACB7W8Y6_DIOAL</name>
<gene>
    <name evidence="1" type="ORF">IHE45_05G220300</name>
</gene>
<keyword evidence="2" id="KW-1185">Reference proteome</keyword>
<dbReference type="Proteomes" id="UP000827976">
    <property type="component" value="Chromosome 5"/>
</dbReference>
<proteinExistence type="predicted"/>
<evidence type="ECO:0000313" key="1">
    <source>
        <dbReference type="EMBL" id="KAH7684015.1"/>
    </source>
</evidence>
<protein>
    <submittedName>
        <fullName evidence="1">Tetratricopeptide-like helical domain-containing protein</fullName>
    </submittedName>
</protein>
<comment type="caution">
    <text evidence="1">The sequence shown here is derived from an EMBL/GenBank/DDBJ whole genome shotgun (WGS) entry which is preliminary data.</text>
</comment>